<evidence type="ECO:0000313" key="2">
    <source>
        <dbReference type="Proteomes" id="UP000247569"/>
    </source>
</evidence>
<evidence type="ECO:0000313" key="1">
    <source>
        <dbReference type="EMBL" id="PXX56491.1"/>
    </source>
</evidence>
<dbReference type="EMBL" id="QJKF01000019">
    <property type="protein sequence ID" value="PXX56491.1"/>
    <property type="molecule type" value="Genomic_DNA"/>
</dbReference>
<protein>
    <submittedName>
        <fullName evidence="1">Uncharacterized protein</fullName>
    </submittedName>
</protein>
<name>A0A318JP70_9NOCA</name>
<accession>A0A318JP70</accession>
<comment type="caution">
    <text evidence="1">The sequence shown here is derived from an EMBL/GenBank/DDBJ whole genome shotgun (WGS) entry which is preliminary data.</text>
</comment>
<sequence>MNALLHLVAGEFSTLGNDVLDVGRAVVDLIQDIINVGTPGNGAPRGGQYPFS</sequence>
<reference evidence="1 2" key="1">
    <citation type="submission" date="2018-05" db="EMBL/GenBank/DDBJ databases">
        <title>Genomic Encyclopedia of Type Strains, Phase IV (KMG-IV): sequencing the most valuable type-strain genomes for metagenomic binning, comparative biology and taxonomic classification.</title>
        <authorList>
            <person name="Goeker M."/>
        </authorList>
    </citation>
    <scope>NUCLEOTIDE SEQUENCE [LARGE SCALE GENOMIC DNA]</scope>
    <source>
        <strain evidence="1 2">DSM 44704</strain>
    </source>
</reference>
<dbReference type="RefSeq" id="WP_157195452.1">
    <property type="nucleotide sequence ID" value="NZ_QJKF01000019.1"/>
</dbReference>
<dbReference type="Proteomes" id="UP000247569">
    <property type="component" value="Unassembled WGS sequence"/>
</dbReference>
<organism evidence="1 2">
    <name type="scientific">Nocardia tenerifensis</name>
    <dbReference type="NCBI Taxonomy" id="228006"/>
    <lineage>
        <taxon>Bacteria</taxon>
        <taxon>Bacillati</taxon>
        <taxon>Actinomycetota</taxon>
        <taxon>Actinomycetes</taxon>
        <taxon>Mycobacteriales</taxon>
        <taxon>Nocardiaceae</taxon>
        <taxon>Nocardia</taxon>
    </lineage>
</organism>
<dbReference type="AlphaFoldDB" id="A0A318JP70"/>
<gene>
    <name evidence="1" type="ORF">DFR70_11943</name>
</gene>
<proteinExistence type="predicted"/>
<keyword evidence="2" id="KW-1185">Reference proteome</keyword>